<evidence type="ECO:0000313" key="2">
    <source>
        <dbReference type="EMBL" id="AGY48139.1"/>
    </source>
</evidence>
<keyword evidence="3" id="KW-1185">Reference proteome</keyword>
<proteinExistence type="predicted"/>
<feature type="region of interest" description="Disordered" evidence="1">
    <location>
        <begin position="61"/>
        <end position="213"/>
    </location>
</feature>
<evidence type="ECO:0000256" key="1">
    <source>
        <dbReference type="SAM" id="MobiDB-lite"/>
    </source>
</evidence>
<dbReference type="Proteomes" id="UP000017656">
    <property type="component" value="Segment"/>
</dbReference>
<dbReference type="EMBL" id="KF669658">
    <property type="protein sequence ID" value="AGY48139.1"/>
    <property type="molecule type" value="Genomic_DNA"/>
</dbReference>
<dbReference type="RefSeq" id="YP_009007640.1">
    <property type="nucleotide sequence ID" value="NC_023581.1"/>
</dbReference>
<feature type="compositionally biased region" description="Acidic residues" evidence="1">
    <location>
        <begin position="103"/>
        <end position="122"/>
    </location>
</feature>
<organism evidence="2 3">
    <name type="scientific">Acinetobacter phage Presley</name>
    <dbReference type="NCBI Taxonomy" id="1406780"/>
    <lineage>
        <taxon>Viruses</taxon>
        <taxon>Duplodnaviria</taxon>
        <taxon>Heunggongvirae</taxon>
        <taxon>Uroviricota</taxon>
        <taxon>Caudoviricetes</taxon>
        <taxon>Schitoviridae</taxon>
        <taxon>Presleyvirus</taxon>
        <taxon>Presleyvirus presley</taxon>
    </lineage>
</organism>
<evidence type="ECO:0000313" key="3">
    <source>
        <dbReference type="Proteomes" id="UP000017656"/>
    </source>
</evidence>
<gene>
    <name evidence="2" type="ORF">Presley_72</name>
</gene>
<name>U5PW45_9CAUD</name>
<accession>U5PW45</accession>
<feature type="compositionally biased region" description="Acidic residues" evidence="1">
    <location>
        <begin position="140"/>
        <end position="161"/>
    </location>
</feature>
<protein>
    <submittedName>
        <fullName evidence="2">Uncharacterized protein</fullName>
    </submittedName>
</protein>
<reference evidence="2 3" key="1">
    <citation type="journal article" date="2013" name="Genome Announc.">
        <title>Complete Genome of Acinetobacter baumannii N4-Like Podophage Presley.</title>
        <authorList>
            <person name="Farmer N.G."/>
            <person name="Wood T.L."/>
            <person name="Chamakura K.R."/>
            <person name="Kuty Everett G.F."/>
        </authorList>
    </citation>
    <scope>NUCLEOTIDE SEQUENCE [LARGE SCALE GENOMIC DNA]</scope>
</reference>
<dbReference type="KEGG" id="vg:18504210"/>
<feature type="compositionally biased region" description="Acidic residues" evidence="1">
    <location>
        <begin position="181"/>
        <end position="196"/>
    </location>
</feature>
<dbReference type="GeneID" id="18504210"/>
<sequence length="213" mass="23416">MKALITTAEIIVALRTHFAIDDNVDITFSHIAGHEGIVAIADTAPTFGQAVEEVKAIASETKTTRTRRSPVKASVEAADEDNEVEEKPATTKRSFGKKKAEEHADDADQDVGSDDDEGEVEQETVKPKRTFGKTKKAVEPEPEDEDQGDDDQGQDQDDLEEEKPTPKKRTFGSKKAVKEETVEDDDADQDDGEAEEQPAKRTFGARKTVFGKR</sequence>